<dbReference type="EMBL" id="VXIS01000360">
    <property type="protein sequence ID" value="KAA8894167.1"/>
    <property type="molecule type" value="Genomic_DNA"/>
</dbReference>
<dbReference type="OrthoDB" id="6224010at2759"/>
<dbReference type="Pfam" id="PF08583">
    <property type="entry name" value="Cmc1"/>
    <property type="match status" value="1"/>
</dbReference>
<comment type="similarity">
    <text evidence="1 3">Belongs to the CMC family.</text>
</comment>
<feature type="compositionally biased region" description="Low complexity" evidence="4">
    <location>
        <begin position="1"/>
        <end position="29"/>
    </location>
</feature>
<organism evidence="5 6">
    <name type="scientific">Sphaerosporella brunnea</name>
    <dbReference type="NCBI Taxonomy" id="1250544"/>
    <lineage>
        <taxon>Eukaryota</taxon>
        <taxon>Fungi</taxon>
        <taxon>Dikarya</taxon>
        <taxon>Ascomycota</taxon>
        <taxon>Pezizomycotina</taxon>
        <taxon>Pezizomycetes</taxon>
        <taxon>Pezizales</taxon>
        <taxon>Pyronemataceae</taxon>
        <taxon>Sphaerosporella</taxon>
    </lineage>
</organism>
<gene>
    <name evidence="5" type="ORF">FN846DRAFT_975571</name>
</gene>
<reference evidence="5 6" key="1">
    <citation type="submission" date="2019-09" db="EMBL/GenBank/DDBJ databases">
        <title>Draft genome of the ectomycorrhizal ascomycete Sphaerosporella brunnea.</title>
        <authorList>
            <consortium name="DOE Joint Genome Institute"/>
            <person name="Benucci G.M."/>
            <person name="Marozzi G."/>
            <person name="Antonielli L."/>
            <person name="Sanchez S."/>
            <person name="Marco P."/>
            <person name="Wang X."/>
            <person name="Falini L.B."/>
            <person name="Barry K."/>
            <person name="Haridas S."/>
            <person name="Lipzen A."/>
            <person name="Labutti K."/>
            <person name="Grigoriev I.V."/>
            <person name="Murat C."/>
            <person name="Martin F."/>
            <person name="Albertini E."/>
            <person name="Donnini D."/>
            <person name="Bonito G."/>
        </authorList>
    </citation>
    <scope>NUCLEOTIDE SEQUENCE [LARGE SCALE GENOMIC DNA]</scope>
    <source>
        <strain evidence="5 6">Sb_GMNB300</strain>
    </source>
</reference>
<comment type="subcellular location">
    <subcellularLocation>
        <location evidence="3">Mitochondrion inner membrane</location>
    </subcellularLocation>
</comment>
<dbReference type="FunCoup" id="A0A5J5EGG5">
    <property type="interactions" value="23"/>
</dbReference>
<comment type="function">
    <text evidence="3">Required for mitochondrial cytochrome c oxidase (COX) assembly and respiration.</text>
</comment>
<evidence type="ECO:0000256" key="1">
    <source>
        <dbReference type="ARBA" id="ARBA00007347"/>
    </source>
</evidence>
<sequence length="123" mass="14016">MAAETHTAATATTTNTSPLLSRNPLPLSSAQEGQVREIYHARVRGFCAEEIRQFAECARGRTVTATWACRQERGNMNKCMVFHATQENYDIAREEWFRDRLEKRRMKEQEKAKAAVELAKSAP</sequence>
<feature type="region of interest" description="Disordered" evidence="4">
    <location>
        <begin position="1"/>
        <end position="31"/>
    </location>
</feature>
<dbReference type="GO" id="GO:0005743">
    <property type="term" value="C:mitochondrial inner membrane"/>
    <property type="evidence" value="ECO:0007669"/>
    <property type="project" value="UniProtKB-SubCell"/>
</dbReference>
<keyword evidence="3" id="KW-0472">Membrane</keyword>
<keyword evidence="6" id="KW-1185">Reference proteome</keyword>
<evidence type="ECO:0000313" key="5">
    <source>
        <dbReference type="EMBL" id="KAA8894167.1"/>
    </source>
</evidence>
<keyword evidence="2" id="KW-1015">Disulfide bond</keyword>
<protein>
    <recommendedName>
        <fullName evidence="3">COX assembly mitochondrial protein</fullName>
    </recommendedName>
</protein>
<keyword evidence="3" id="KW-0496">Mitochondrion</keyword>
<keyword evidence="3" id="KW-0143">Chaperone</keyword>
<dbReference type="PANTHER" id="PTHR22977:SF5">
    <property type="entry name" value="COX ASSEMBLY MITOCHONDRIAL PROTEIN HOMOLOG"/>
    <property type="match status" value="1"/>
</dbReference>
<comment type="caution">
    <text evidence="5">The sequence shown here is derived from an EMBL/GenBank/DDBJ whole genome shotgun (WGS) entry which is preliminary data.</text>
</comment>
<evidence type="ECO:0000256" key="2">
    <source>
        <dbReference type="ARBA" id="ARBA00023157"/>
    </source>
</evidence>
<dbReference type="InParanoid" id="A0A5J5EGG5"/>
<name>A0A5J5EGG5_9PEZI</name>
<accession>A0A5J5EGG5</accession>
<evidence type="ECO:0000256" key="3">
    <source>
        <dbReference type="RuleBase" id="RU364104"/>
    </source>
</evidence>
<dbReference type="AlphaFoldDB" id="A0A5J5EGG5"/>
<evidence type="ECO:0000313" key="6">
    <source>
        <dbReference type="Proteomes" id="UP000326924"/>
    </source>
</evidence>
<proteinExistence type="inferred from homology"/>
<dbReference type="Proteomes" id="UP000326924">
    <property type="component" value="Unassembled WGS sequence"/>
</dbReference>
<dbReference type="PANTHER" id="PTHR22977">
    <property type="entry name" value="COX ASSEMBLY MITOCHONDRIAL PROTEIN"/>
    <property type="match status" value="1"/>
</dbReference>
<dbReference type="InterPro" id="IPR013892">
    <property type="entry name" value="Cyt_c_biogenesis_Cmc1-like"/>
</dbReference>
<keyword evidence="3" id="KW-0999">Mitochondrion inner membrane</keyword>
<evidence type="ECO:0000256" key="4">
    <source>
        <dbReference type="SAM" id="MobiDB-lite"/>
    </source>
</evidence>